<proteinExistence type="predicted"/>
<evidence type="ECO:0000256" key="1">
    <source>
        <dbReference type="SAM" id="MobiDB-lite"/>
    </source>
</evidence>
<dbReference type="EMBL" id="BJOU01000001">
    <property type="protein sequence ID" value="GED96260.1"/>
    <property type="molecule type" value="Genomic_DNA"/>
</dbReference>
<evidence type="ECO:0000313" key="3">
    <source>
        <dbReference type="Proteomes" id="UP000444980"/>
    </source>
</evidence>
<organism evidence="2 3">
    <name type="scientific">Gordonia crocea</name>
    <dbReference type="NCBI Taxonomy" id="589162"/>
    <lineage>
        <taxon>Bacteria</taxon>
        <taxon>Bacillati</taxon>
        <taxon>Actinomycetota</taxon>
        <taxon>Actinomycetes</taxon>
        <taxon>Mycobacteriales</taxon>
        <taxon>Gordoniaceae</taxon>
        <taxon>Gordonia</taxon>
    </lineage>
</organism>
<sequence length="243" mass="26392">MGLFSNSEQRSSRAERRAEKKAAKRATKQRAKFEARYDAKERRAERKRVEKDGKRAQRRTDRKDERAHKRELRTEGRKAKHASKASIAEAKVRTAEIEAAAAKKRLTPKNARRALSVARVLAPVLGPVVYRGGVVAREKLADYQASRAGVAPETLRQFSGKGAPLAARTATTRESLRALTLTDSSADAAAFAAAMNARLDNLAVAVDAAESMAPAARKNAHRAIGNELTAIDADILARLGVSS</sequence>
<name>A0A7M3SUD6_9ACTN</name>
<protein>
    <submittedName>
        <fullName evidence="2">Uncharacterized protein</fullName>
    </submittedName>
</protein>
<dbReference type="RefSeq" id="WP_161925756.1">
    <property type="nucleotide sequence ID" value="NZ_BJOU01000001.1"/>
</dbReference>
<dbReference type="OrthoDB" id="4374070at2"/>
<accession>A0A7M3SUD6</accession>
<dbReference type="InterPro" id="IPR045522">
    <property type="entry name" value="DUF6474"/>
</dbReference>
<dbReference type="AlphaFoldDB" id="A0A7M3SUD6"/>
<dbReference type="Proteomes" id="UP000444980">
    <property type="component" value="Unassembled WGS sequence"/>
</dbReference>
<dbReference type="Pfam" id="PF20079">
    <property type="entry name" value="DUF6474"/>
    <property type="match status" value="1"/>
</dbReference>
<reference evidence="3" key="1">
    <citation type="submission" date="2019-06" db="EMBL/GenBank/DDBJ databases">
        <title>Gordonia isolated from sludge of a wastewater treatment plant.</title>
        <authorList>
            <person name="Tamura T."/>
            <person name="Aoyama K."/>
            <person name="Kang Y."/>
            <person name="Saito S."/>
            <person name="Akiyama N."/>
            <person name="Yazawa K."/>
            <person name="Gonoi T."/>
            <person name="Mikami Y."/>
        </authorList>
    </citation>
    <scope>NUCLEOTIDE SEQUENCE [LARGE SCALE GENOMIC DNA]</scope>
    <source>
        <strain evidence="3">NBRC 107697</strain>
    </source>
</reference>
<evidence type="ECO:0000313" key="2">
    <source>
        <dbReference type="EMBL" id="GED96260.1"/>
    </source>
</evidence>
<gene>
    <name evidence="2" type="ORF">nbrc107697_02990</name>
</gene>
<feature type="compositionally biased region" description="Basic and acidic residues" evidence="1">
    <location>
        <begin position="31"/>
        <end position="77"/>
    </location>
</feature>
<feature type="region of interest" description="Disordered" evidence="1">
    <location>
        <begin position="1"/>
        <end position="88"/>
    </location>
</feature>
<comment type="caution">
    <text evidence="2">The sequence shown here is derived from an EMBL/GenBank/DDBJ whole genome shotgun (WGS) entry which is preliminary data.</text>
</comment>
<feature type="compositionally biased region" description="Basic and acidic residues" evidence="1">
    <location>
        <begin position="10"/>
        <end position="21"/>
    </location>
</feature>
<keyword evidence="3" id="KW-1185">Reference proteome</keyword>